<feature type="transmembrane region" description="Helical" evidence="1">
    <location>
        <begin position="283"/>
        <end position="301"/>
    </location>
</feature>
<feature type="transmembrane region" description="Helical" evidence="1">
    <location>
        <begin position="258"/>
        <end position="276"/>
    </location>
</feature>
<organism evidence="2 3">
    <name type="scientific">Pseudobutyrivibrio ruminis</name>
    <dbReference type="NCBI Taxonomy" id="46206"/>
    <lineage>
        <taxon>Bacteria</taxon>
        <taxon>Bacillati</taxon>
        <taxon>Bacillota</taxon>
        <taxon>Clostridia</taxon>
        <taxon>Lachnospirales</taxon>
        <taxon>Lachnospiraceae</taxon>
        <taxon>Pseudobutyrivibrio</taxon>
    </lineage>
</organism>
<feature type="transmembrane region" description="Helical" evidence="1">
    <location>
        <begin position="485"/>
        <end position="507"/>
    </location>
</feature>
<reference evidence="2" key="1">
    <citation type="submission" date="2019-04" db="EMBL/GenBank/DDBJ databases">
        <title>Evolution of Biomass-Degrading Anaerobic Consortia Revealed by Metagenomics.</title>
        <authorList>
            <person name="Peng X."/>
        </authorList>
    </citation>
    <scope>NUCLEOTIDE SEQUENCE</scope>
    <source>
        <strain evidence="2">SIG311</strain>
    </source>
</reference>
<feature type="transmembrane region" description="Helical" evidence="1">
    <location>
        <begin position="186"/>
        <end position="207"/>
    </location>
</feature>
<feature type="transmembrane region" description="Helical" evidence="1">
    <location>
        <begin position="307"/>
        <end position="325"/>
    </location>
</feature>
<feature type="transmembrane region" description="Helical" evidence="1">
    <location>
        <begin position="64"/>
        <end position="85"/>
    </location>
</feature>
<dbReference type="EMBL" id="SVER01000008">
    <property type="protein sequence ID" value="MBE5918980.1"/>
    <property type="molecule type" value="Genomic_DNA"/>
</dbReference>
<protein>
    <submittedName>
        <fullName evidence="2">Uncharacterized protein</fullName>
    </submittedName>
</protein>
<comment type="caution">
    <text evidence="2">The sequence shown here is derived from an EMBL/GenBank/DDBJ whole genome shotgun (WGS) entry which is preliminary data.</text>
</comment>
<feature type="transmembrane region" description="Helical" evidence="1">
    <location>
        <begin position="390"/>
        <end position="412"/>
    </location>
</feature>
<feature type="transmembrane region" description="Helical" evidence="1">
    <location>
        <begin position="459"/>
        <end position="478"/>
    </location>
</feature>
<proteinExistence type="predicted"/>
<evidence type="ECO:0000313" key="3">
    <source>
        <dbReference type="Proteomes" id="UP000766246"/>
    </source>
</evidence>
<dbReference type="AlphaFoldDB" id="A0A927U6J8"/>
<feature type="transmembrane region" description="Helical" evidence="1">
    <location>
        <begin position="332"/>
        <end position="353"/>
    </location>
</feature>
<gene>
    <name evidence="2" type="ORF">E7272_03965</name>
</gene>
<keyword evidence="1" id="KW-1133">Transmembrane helix</keyword>
<keyword evidence="1" id="KW-0472">Membrane</keyword>
<dbReference type="Proteomes" id="UP000766246">
    <property type="component" value="Unassembled WGS sequence"/>
</dbReference>
<sequence>MTFSLSITLIFWAFIAIWIQIPGMLFEELLLPRRLKLATRLLAAFFIGFIYMATLYFIESMFKLNGLIMLAGPITSAIAIIVYIKKGRPSFYNAGEHFRWTGIIIFGFIYLASVLNFQLKYIGAFGGQTIQVYHDYLFHTGNIVSLSRSFPNTDIRINGLTFYYHYFYELIFAMCKHIFKMDAFRLYMNGNALMCALPTSLSMVIIGERIRECKIIHRFNYFVYCAGILASCVCIMPLNIVGVKLPFSWLDNHLFSNANALGMAMSLSILVVDILVEVWYDKLDGRVLIAIYLLFAAATGFKGTTGILLVAITWSVFVIEAIILKSFHLPRFLYALTGTVGFVLTYIIVTVGFNTSGSNNRAMQISPEGTIEASRIGQVITKLGFDYMSFPWVIIAVIVCGICIVGPLLLPFIGFTVEKFNTLIKDGVIGEIFDWFAIGSIIMGVIGFCFISVPGMSQGYFVITNAGFIFYCAIKYIVEHRKTFIAYFTMVFLCIGTLFVAVDLAYFCYDDVKQNAVFNKEAGEEPSLVSKDTLEAYLWLRDNTDENALVAVDRLSEETDYRSIYFYCSAFSERQCYLEGYDYSDVTKRQIEAMLSINEKFYSNNPAEAGTALNMNDINYLVVTKMEHPDYKAKSPMLKLVFENDEVSIYSVRCNDGLSAVK</sequence>
<name>A0A927U6J8_9FIRM</name>
<feature type="transmembrane region" description="Helical" evidence="1">
    <location>
        <begin position="6"/>
        <end position="25"/>
    </location>
</feature>
<feature type="transmembrane region" description="Helical" evidence="1">
    <location>
        <begin position="97"/>
        <end position="117"/>
    </location>
</feature>
<accession>A0A927U6J8</accession>
<feature type="transmembrane region" description="Helical" evidence="1">
    <location>
        <begin position="432"/>
        <end position="453"/>
    </location>
</feature>
<feature type="transmembrane region" description="Helical" evidence="1">
    <location>
        <begin position="219"/>
        <end position="238"/>
    </location>
</feature>
<evidence type="ECO:0000313" key="2">
    <source>
        <dbReference type="EMBL" id="MBE5918980.1"/>
    </source>
</evidence>
<evidence type="ECO:0000256" key="1">
    <source>
        <dbReference type="SAM" id="Phobius"/>
    </source>
</evidence>
<keyword evidence="1" id="KW-0812">Transmembrane</keyword>
<feature type="transmembrane region" description="Helical" evidence="1">
    <location>
        <begin position="37"/>
        <end position="58"/>
    </location>
</feature>